<feature type="transmembrane region" description="Helical" evidence="1">
    <location>
        <begin position="12"/>
        <end position="35"/>
    </location>
</feature>
<keyword evidence="1" id="KW-0472">Membrane</keyword>
<dbReference type="EMBL" id="FOXC01000006">
    <property type="protein sequence ID" value="SFP10722.1"/>
    <property type="molecule type" value="Genomic_DNA"/>
</dbReference>
<feature type="transmembrane region" description="Helical" evidence="1">
    <location>
        <begin position="70"/>
        <end position="88"/>
    </location>
</feature>
<evidence type="ECO:0000313" key="3">
    <source>
        <dbReference type="EMBL" id="SFP10722.1"/>
    </source>
</evidence>
<evidence type="ECO:0000313" key="4">
    <source>
        <dbReference type="Proteomes" id="UP000242243"/>
    </source>
</evidence>
<dbReference type="EMBL" id="BJWI01000041">
    <property type="protein sequence ID" value="GEM02511.1"/>
    <property type="molecule type" value="Genomic_DNA"/>
</dbReference>
<dbReference type="STRING" id="306540.SAMN05421839_10619"/>
<proteinExistence type="predicted"/>
<keyword evidence="5" id="KW-1185">Reference proteome</keyword>
<dbReference type="InterPro" id="IPR010295">
    <property type="entry name" value="DUF898"/>
</dbReference>
<keyword evidence="1" id="KW-1133">Transmembrane helix</keyword>
<dbReference type="Proteomes" id="UP000321547">
    <property type="component" value="Unassembled WGS sequence"/>
</dbReference>
<keyword evidence="1" id="KW-0812">Transmembrane</keyword>
<name>A0A1I5MMA0_9BACI</name>
<dbReference type="OrthoDB" id="637345at2"/>
<protein>
    <submittedName>
        <fullName evidence="2">Membrane protein</fullName>
    </submittedName>
</protein>
<evidence type="ECO:0000313" key="5">
    <source>
        <dbReference type="Proteomes" id="UP000321547"/>
    </source>
</evidence>
<reference evidence="2 5" key="2">
    <citation type="submission" date="2019-07" db="EMBL/GenBank/DDBJ databases">
        <title>Whole genome shotgun sequence of Halolactibacillus halophilus NBRC 100868.</title>
        <authorList>
            <person name="Hosoyama A."/>
            <person name="Uohara A."/>
            <person name="Ohji S."/>
            <person name="Ichikawa N."/>
        </authorList>
    </citation>
    <scope>NUCLEOTIDE SEQUENCE [LARGE SCALE GENOMIC DNA]</scope>
    <source>
        <strain evidence="2 5">NBRC 100868</strain>
    </source>
</reference>
<organism evidence="3 4">
    <name type="scientific">Halolactibacillus halophilus</name>
    <dbReference type="NCBI Taxonomy" id="306540"/>
    <lineage>
        <taxon>Bacteria</taxon>
        <taxon>Bacillati</taxon>
        <taxon>Bacillota</taxon>
        <taxon>Bacilli</taxon>
        <taxon>Bacillales</taxon>
        <taxon>Bacillaceae</taxon>
        <taxon>Halolactibacillus</taxon>
    </lineage>
</organism>
<sequence length="104" mass="12246">MTGETRSYFDGGLLQLVGWTLLGWVITIVTFGIMYPWALCRVYGWKINHTVIEGRRLKFTGSAVSLFGRWIKWLLLTFITLGIYSFWVRIDLEKWKVKHTIFIN</sequence>
<evidence type="ECO:0000313" key="2">
    <source>
        <dbReference type="EMBL" id="GEM02511.1"/>
    </source>
</evidence>
<gene>
    <name evidence="2" type="ORF">HHA03_20430</name>
    <name evidence="3" type="ORF">SAMN05421839_10619</name>
</gene>
<reference evidence="3 4" key="1">
    <citation type="submission" date="2016-10" db="EMBL/GenBank/DDBJ databases">
        <authorList>
            <person name="de Groot N.N."/>
        </authorList>
    </citation>
    <scope>NUCLEOTIDE SEQUENCE [LARGE SCALE GENOMIC DNA]</scope>
    <source>
        <strain evidence="3 4">DSM 17073</strain>
    </source>
</reference>
<dbReference type="AlphaFoldDB" id="A0A1I5MMA0"/>
<dbReference type="RefSeq" id="WP_089830456.1">
    <property type="nucleotide sequence ID" value="NZ_BJWI01000041.1"/>
</dbReference>
<accession>A0A1I5MMA0</accession>
<dbReference type="Proteomes" id="UP000242243">
    <property type="component" value="Unassembled WGS sequence"/>
</dbReference>
<evidence type="ECO:0000256" key="1">
    <source>
        <dbReference type="SAM" id="Phobius"/>
    </source>
</evidence>
<dbReference type="Pfam" id="PF05987">
    <property type="entry name" value="DUF898"/>
    <property type="match status" value="1"/>
</dbReference>